<evidence type="ECO:0000256" key="4">
    <source>
        <dbReference type="ARBA" id="ARBA00022781"/>
    </source>
</evidence>
<dbReference type="PANTHER" id="PTHR13822:SF7">
    <property type="entry name" value="ATP SYNTHASE SUBUNIT DELTA, MITOCHONDRIAL"/>
    <property type="match status" value="1"/>
</dbReference>
<name>A0A8C3T2T8_CHESE</name>
<dbReference type="AlphaFoldDB" id="A0A8C3T2T8"/>
<evidence type="ECO:0000256" key="1">
    <source>
        <dbReference type="ARBA" id="ARBA00004273"/>
    </source>
</evidence>
<feature type="domain" description="ATP synthase F1 complex delta/epsilon subunit N-terminal" evidence="14">
    <location>
        <begin position="24"/>
        <end position="88"/>
    </location>
</feature>
<evidence type="ECO:0000313" key="16">
    <source>
        <dbReference type="Proteomes" id="UP000694403"/>
    </source>
</evidence>
<keyword evidence="9" id="KW-0472">Membrane</keyword>
<reference evidence="15" key="1">
    <citation type="submission" date="2025-08" db="UniProtKB">
        <authorList>
            <consortium name="Ensembl"/>
        </authorList>
    </citation>
    <scope>IDENTIFICATION</scope>
</reference>
<dbReference type="Pfam" id="PF02823">
    <property type="entry name" value="ATP-synt_DE_N"/>
    <property type="match status" value="1"/>
</dbReference>
<evidence type="ECO:0000256" key="13">
    <source>
        <dbReference type="ARBA" id="ARBA00070799"/>
    </source>
</evidence>
<keyword evidence="7" id="KW-0406">Ion transport</keyword>
<reference evidence="15" key="2">
    <citation type="submission" date="2025-09" db="UniProtKB">
        <authorList>
            <consortium name="Ensembl"/>
        </authorList>
    </citation>
    <scope>IDENTIFICATION</scope>
</reference>
<dbReference type="GO" id="GO:0045259">
    <property type="term" value="C:proton-transporting ATP synthase complex"/>
    <property type="evidence" value="ECO:0007669"/>
    <property type="project" value="InterPro"/>
</dbReference>
<evidence type="ECO:0000256" key="7">
    <source>
        <dbReference type="ARBA" id="ARBA00023065"/>
    </source>
</evidence>
<keyword evidence="4" id="KW-0375">Hydrogen ion transport</keyword>
<keyword evidence="8" id="KW-0496">Mitochondrion</keyword>
<comment type="subcellular location">
    <subcellularLocation>
        <location evidence="1">Mitochondrion inner membrane</location>
    </subcellularLocation>
</comment>
<dbReference type="Proteomes" id="UP000694403">
    <property type="component" value="Unplaced"/>
</dbReference>
<proteinExistence type="inferred from homology"/>
<dbReference type="GO" id="GO:0005743">
    <property type="term" value="C:mitochondrial inner membrane"/>
    <property type="evidence" value="ECO:0007669"/>
    <property type="project" value="UniProtKB-SubCell"/>
</dbReference>
<dbReference type="PANTHER" id="PTHR13822">
    <property type="entry name" value="ATP SYNTHASE DELTA/EPSILON CHAIN"/>
    <property type="match status" value="1"/>
</dbReference>
<accession>A0A8C3T2T8</accession>
<evidence type="ECO:0000256" key="11">
    <source>
        <dbReference type="ARBA" id="ARBA00056834"/>
    </source>
</evidence>
<evidence type="ECO:0000256" key="9">
    <source>
        <dbReference type="ARBA" id="ARBA00023136"/>
    </source>
</evidence>
<evidence type="ECO:0000313" key="15">
    <source>
        <dbReference type="Ensembl" id="ENSCSRP00000024030.1"/>
    </source>
</evidence>
<evidence type="ECO:0000256" key="5">
    <source>
        <dbReference type="ARBA" id="ARBA00022792"/>
    </source>
</evidence>
<evidence type="ECO:0000256" key="8">
    <source>
        <dbReference type="ARBA" id="ARBA00023128"/>
    </source>
</evidence>
<dbReference type="SUPFAM" id="SSF51344">
    <property type="entry name" value="Epsilon subunit of F1F0-ATP synthase N-terminal domain"/>
    <property type="match status" value="1"/>
</dbReference>
<evidence type="ECO:0000256" key="2">
    <source>
        <dbReference type="ARBA" id="ARBA00005712"/>
    </source>
</evidence>
<comment type="subunit">
    <text evidence="12">Component of the ATP synthase complex composed at least of ATP5F1A/subunit alpha, ATP5F1B/subunit beta, ATP5MC1/subunit c (homooctomer), MT-ATP6/subunit a, MT-ATP8/subunit 8, ATP5ME/subunit e, ATP5MF/subunit f, ATP5MG/subunit g, ATP5MK/subunit k, ATP5MJ/subunit j, ATP5F1C/subunit gamma, ATP5F1D/subunit delta, ATP5F1E/subunit epsilon, ATP5PF/subunit F6, ATP5PB/subunit b, ATP5PD/subunit d, ATP5PO/subunit OSCP. ATP synthase complex consists of a soluble F(1) head domain (subunits alpha(3) and beta(3)) - the catalytic core - and a membrane F(0) domain - the membrane proton channel (subunits c, a, 8, e, f, g, k and j). These two domains are linked by a central stalk (subunits gamma, delta, and epsilon) rotating inside the F1 region and a stationary peripheral stalk (subunits F6, b, d, and OSCP). Component of a complex composed at least by ATPIF1, ATP5F1A, ATP5F1B, ATP5F1C AND ATP5F1E.</text>
</comment>
<keyword evidence="3" id="KW-0813">Transport</keyword>
<dbReference type="InterPro" id="IPR036771">
    <property type="entry name" value="ATPsynth_dsu/esu_N"/>
</dbReference>
<dbReference type="InterPro" id="IPR001469">
    <property type="entry name" value="ATP_synth_F1_dsu/esu"/>
</dbReference>
<organism evidence="15 16">
    <name type="scientific">Chelydra serpentina</name>
    <name type="common">Snapping turtle</name>
    <name type="synonym">Testudo serpentina</name>
    <dbReference type="NCBI Taxonomy" id="8475"/>
    <lineage>
        <taxon>Eukaryota</taxon>
        <taxon>Metazoa</taxon>
        <taxon>Chordata</taxon>
        <taxon>Craniata</taxon>
        <taxon>Vertebrata</taxon>
        <taxon>Euteleostomi</taxon>
        <taxon>Archelosauria</taxon>
        <taxon>Testudinata</taxon>
        <taxon>Testudines</taxon>
        <taxon>Cryptodira</taxon>
        <taxon>Durocryptodira</taxon>
        <taxon>Americhelydia</taxon>
        <taxon>Chelydroidea</taxon>
        <taxon>Chelydridae</taxon>
        <taxon>Chelydra</taxon>
    </lineage>
</organism>
<comment type="function">
    <text evidence="11">Subunit delta, of the mitochondrial membrane ATP synthase complex (F(1)F(0) ATP synthase or Complex V) that produces ATP from ADP in the presence of a proton gradient across the membrane which is generated by electron transport complexes of the respiratory chain. ATP synthase complex consist of a soluble F(1) head domain - the catalytic core - and a membrane F(1) domain - the membrane proton channel. These two domains are linked by a central stalk rotating inside the F(1) region and a stationary peripheral stalk. During catalysis, ATP synthesis in the catalytic domain of F(1) is coupled via a rotary mechanism of the central stalk subunits to proton translocation. In vivo, can only synthesize ATP although its ATP hydrolase activity can be activated artificially in vitro. With the central stalk subunit gamma, is essential for the biogenesis of F(1) catalytic part of the ATP synthase complex namely in the formation of F1 assembly intermediate.</text>
</comment>
<evidence type="ECO:0000256" key="6">
    <source>
        <dbReference type="ARBA" id="ARBA00022946"/>
    </source>
</evidence>
<evidence type="ECO:0000259" key="14">
    <source>
        <dbReference type="Pfam" id="PF02823"/>
    </source>
</evidence>
<keyword evidence="6" id="KW-0809">Transit peptide</keyword>
<dbReference type="Ensembl" id="ENSCSRT00000025062.1">
    <property type="protein sequence ID" value="ENSCSRP00000024030.1"/>
    <property type="gene ID" value="ENSCSRG00000018046.1"/>
</dbReference>
<evidence type="ECO:0000256" key="12">
    <source>
        <dbReference type="ARBA" id="ARBA00062932"/>
    </source>
</evidence>
<dbReference type="Gene3D" id="2.60.15.10">
    <property type="entry name" value="F0F1 ATP synthase delta/epsilon subunit, N-terminal"/>
    <property type="match status" value="1"/>
</dbReference>
<evidence type="ECO:0000256" key="3">
    <source>
        <dbReference type="ARBA" id="ARBA00022448"/>
    </source>
</evidence>
<sequence>MLPAHRLLASARSYAETAAGPAQMSFTFTLPVQVLYHGTTAKQVDVPTLSGSFGILAAPVPTLQVLKPGVVTVFAEDSTAAKYLVSSAIHFSLRPSIALCGGLPGAGCLSDGGVSLSLSLSLWCNAVFSALAA</sequence>
<keyword evidence="5" id="KW-0999">Mitochondrion inner membrane</keyword>
<keyword evidence="16" id="KW-1185">Reference proteome</keyword>
<dbReference type="GO" id="GO:0046933">
    <property type="term" value="F:proton-transporting ATP synthase activity, rotational mechanism"/>
    <property type="evidence" value="ECO:0007669"/>
    <property type="project" value="InterPro"/>
</dbReference>
<evidence type="ECO:0000256" key="10">
    <source>
        <dbReference type="ARBA" id="ARBA00032372"/>
    </source>
</evidence>
<comment type="similarity">
    <text evidence="2">Belongs to the ATPase epsilon chain family.</text>
</comment>
<protein>
    <recommendedName>
        <fullName evidence="13">ATP synthase F(1) complex subunit delta, mitochondrial</fullName>
    </recommendedName>
    <alternativeName>
        <fullName evidence="10">ATP synthase F1 subunit delta</fullName>
    </alternativeName>
</protein>
<dbReference type="InterPro" id="IPR020546">
    <property type="entry name" value="ATP_synth_F1_dsu/esu_N"/>
</dbReference>